<evidence type="ECO:0000256" key="1">
    <source>
        <dbReference type="SAM" id="Phobius"/>
    </source>
</evidence>
<dbReference type="PROSITE" id="PS51724">
    <property type="entry name" value="SPOR"/>
    <property type="match status" value="1"/>
</dbReference>
<sequence length="200" mass="22244">MKHLTLQKSEFHFLMISAALIPLFSFIAGFFLASNNSTQTMPNAIKPTQGQQEKLFNISSLEPKSKEKDISSVESIALTNQQEIKSVTNVEPAKTEQKATNDVSQSPLFAAEPKYIIQAGRFSKIDNARKMSAILTTKGINNQIIDDSTTSPTTFRVVTGTYRLKETARVQLQRLQKAHTIRLFLTTTTLPKKASQIALL</sequence>
<keyword evidence="1" id="KW-0472">Membrane</keyword>
<evidence type="ECO:0000259" key="2">
    <source>
        <dbReference type="PROSITE" id="PS51724"/>
    </source>
</evidence>
<feature type="domain" description="SPOR" evidence="2">
    <location>
        <begin position="109"/>
        <end position="188"/>
    </location>
</feature>
<gene>
    <name evidence="3" type="ORF">ABVT43_05840</name>
</gene>
<keyword evidence="4" id="KW-1185">Reference proteome</keyword>
<comment type="caution">
    <text evidence="3">The sequence shown here is derived from an EMBL/GenBank/DDBJ whole genome shotgun (WGS) entry which is preliminary data.</text>
</comment>
<dbReference type="Pfam" id="PF05036">
    <property type="entry name" value="SPOR"/>
    <property type="match status" value="1"/>
</dbReference>
<accession>A0ABV2BRU7</accession>
<organism evidence="3 4">
    <name type="scientific">Aliikangiella maris</name>
    <dbReference type="NCBI Taxonomy" id="3162458"/>
    <lineage>
        <taxon>Bacteria</taxon>
        <taxon>Pseudomonadati</taxon>
        <taxon>Pseudomonadota</taxon>
        <taxon>Gammaproteobacteria</taxon>
        <taxon>Oceanospirillales</taxon>
        <taxon>Pleioneaceae</taxon>
        <taxon>Aliikangiella</taxon>
    </lineage>
</organism>
<evidence type="ECO:0000313" key="4">
    <source>
        <dbReference type="Proteomes" id="UP001548189"/>
    </source>
</evidence>
<dbReference type="RefSeq" id="WP_353874217.1">
    <property type="nucleotide sequence ID" value="NZ_JBEVCJ010000005.1"/>
</dbReference>
<dbReference type="InterPro" id="IPR007730">
    <property type="entry name" value="SPOR-like_dom"/>
</dbReference>
<evidence type="ECO:0000313" key="3">
    <source>
        <dbReference type="EMBL" id="MET1254642.1"/>
    </source>
</evidence>
<protein>
    <submittedName>
        <fullName evidence="3">SPOR domain-containing protein</fullName>
    </submittedName>
</protein>
<dbReference type="SUPFAM" id="SSF110997">
    <property type="entry name" value="Sporulation related repeat"/>
    <property type="match status" value="1"/>
</dbReference>
<dbReference type="Proteomes" id="UP001548189">
    <property type="component" value="Unassembled WGS sequence"/>
</dbReference>
<dbReference type="EMBL" id="JBEVCJ010000005">
    <property type="protein sequence ID" value="MET1254642.1"/>
    <property type="molecule type" value="Genomic_DNA"/>
</dbReference>
<keyword evidence="1" id="KW-0812">Transmembrane</keyword>
<proteinExistence type="predicted"/>
<dbReference type="InterPro" id="IPR036680">
    <property type="entry name" value="SPOR-like_sf"/>
</dbReference>
<feature type="transmembrane region" description="Helical" evidence="1">
    <location>
        <begin position="12"/>
        <end position="33"/>
    </location>
</feature>
<reference evidence="3 4" key="1">
    <citation type="submission" date="2024-06" db="EMBL/GenBank/DDBJ databases">
        <authorList>
            <person name="Li F."/>
        </authorList>
    </citation>
    <scope>NUCLEOTIDE SEQUENCE [LARGE SCALE GENOMIC DNA]</scope>
    <source>
        <strain evidence="3 4">GXAS 311</strain>
    </source>
</reference>
<name>A0ABV2BRU7_9GAMM</name>
<keyword evidence="1" id="KW-1133">Transmembrane helix</keyword>
<dbReference type="Gene3D" id="3.30.70.1070">
    <property type="entry name" value="Sporulation related repeat"/>
    <property type="match status" value="1"/>
</dbReference>